<sequence>MSSGKARSKGGNSPTSSPPLPPAPTQAKNRGAAAPHHYQTELASPEAAAATKAGSGGLTPTRTRSNNNINGAAASASTKRGGLKPTQAPPALANGTDVIQSTTLQKKSSLRRLVRRGVLLYLAYTFFFVCPSLPNNKSNYICDRFASLQDRLRPYTEPAVEKAGETYKTYGEPYVNQYGRPLYSQGQKYYADVAQPALKTASVKVKDAYHQYAHPHVNKAYQTVYTPQVKAHVNRAQTAFNGYQKQAQDQLIHARKLSKDANDHFWRLYAAHVQPVVDKVTPHAKVAWNHASLGAHRVYDSAKDLYIKHVNPYAQKTYTVLLDAADNARESFAFHTDEIWGTKLSKRHKKSKAARAADAAADKARQAKLAAENVAQQAAKKLKREPEPETFKDTLLKKAAEAQKLAGEYAEGAREAIHDTVMGAQKAAGDYSDTIKAAVYGSAGEAKKAADQAAKDAQAAAAEKAHGAQKAAKDAQAAAAEKAYGAQKVAEEFIENVREATAEKAHDAQKAASDNAEYLKKTADDKVHEAGKLSERIKKAVIDKAHEAQEAVARQAEHIRHAARGQVEHVQEAGAHLRDSVVGAGHDAKETVDKEAEYVADVAQKKKQQAEMEARKLADQAARVAQESYDAAAGEANEIKAKVVKTAQDADQAIRHKANEASQQAQNAFGYVEEETEESKAKANKAAKKAKKAAHKQAKEFKKSAEKAAHDGQEYMDVPVEAAENAKDFVVQHVKDASDQAGQAAANAKDYVVKQVKDASDQAGQAAETAKQKVFDAGTASKASLAAMLAGIEESFGHFYDYEDTETKTLWSKLQSAIDEHVESAKKSAQDLEKANREAYESFESYVRDWRNQGGGNLEDRLAKLKEQSIESVKNIGQRAESDQTAAKSKVKVLSNNVEVYLNGLKDFLADRLEASKETIASDLNVFKDTSSKDDEKTVRDKLAQLETAARTRMDNAGKDAHAKAQQLLKQVEEIWSKAEVQSRELAAKAQELAKKTSEDAQWAIKHAVGSDEVGDKKEVKDEEAPGSLKRKFHSGKDTAANRAHEEAPGSLKSKIHSVKDAAANRAHEATDKVEKILQERRDSGFSGSAIPADSENADNVRVVTEEPGSGHRHHRY</sequence>
<dbReference type="Proteomes" id="UP000078512">
    <property type="component" value="Unassembled WGS sequence"/>
</dbReference>
<evidence type="ECO:0000313" key="4">
    <source>
        <dbReference type="Proteomes" id="UP000078512"/>
    </source>
</evidence>
<feature type="region of interest" description="Disordered" evidence="2">
    <location>
        <begin position="1011"/>
        <end position="1055"/>
    </location>
</feature>
<keyword evidence="1" id="KW-0175">Coiled coil</keyword>
<dbReference type="SUPFAM" id="SSF58113">
    <property type="entry name" value="Apolipoprotein A-I"/>
    <property type="match status" value="1"/>
</dbReference>
<dbReference type="OrthoDB" id="3260408at2759"/>
<evidence type="ECO:0000256" key="1">
    <source>
        <dbReference type="SAM" id="Coils"/>
    </source>
</evidence>
<feature type="region of interest" description="Disordered" evidence="2">
    <location>
        <begin position="1"/>
        <end position="93"/>
    </location>
</feature>
<organism evidence="3 4">
    <name type="scientific">Linnemannia elongata AG-77</name>
    <dbReference type="NCBI Taxonomy" id="1314771"/>
    <lineage>
        <taxon>Eukaryota</taxon>
        <taxon>Fungi</taxon>
        <taxon>Fungi incertae sedis</taxon>
        <taxon>Mucoromycota</taxon>
        <taxon>Mortierellomycotina</taxon>
        <taxon>Mortierellomycetes</taxon>
        <taxon>Mortierellales</taxon>
        <taxon>Mortierellaceae</taxon>
        <taxon>Linnemannia</taxon>
    </lineage>
</organism>
<reference evidence="3 4" key="1">
    <citation type="submission" date="2016-05" db="EMBL/GenBank/DDBJ databases">
        <title>Genome sequencing reveals origins of a unique bacterial endosymbiosis in the earliest lineages of terrestrial Fungi.</title>
        <authorList>
            <consortium name="DOE Joint Genome Institute"/>
            <person name="Uehling J."/>
            <person name="Gryganskyi A."/>
            <person name="Hameed K."/>
            <person name="Tschaplinski T."/>
            <person name="Misztal P."/>
            <person name="Wu S."/>
            <person name="Desiro A."/>
            <person name="Vande Pol N."/>
            <person name="Du Z.-Y."/>
            <person name="Zienkiewicz A."/>
            <person name="Zienkiewicz K."/>
            <person name="Morin E."/>
            <person name="Tisserant E."/>
            <person name="Splivallo R."/>
            <person name="Hainaut M."/>
            <person name="Henrissat B."/>
            <person name="Ohm R."/>
            <person name="Kuo A."/>
            <person name="Yan J."/>
            <person name="Lipzen A."/>
            <person name="Nolan M."/>
            <person name="Labutti K."/>
            <person name="Barry K."/>
            <person name="Goldstein A."/>
            <person name="Labbe J."/>
            <person name="Schadt C."/>
            <person name="Tuskan G."/>
            <person name="Grigoriev I."/>
            <person name="Martin F."/>
            <person name="Vilgalys R."/>
            <person name="Bonito G."/>
        </authorList>
    </citation>
    <scope>NUCLEOTIDE SEQUENCE [LARGE SCALE GENOMIC DNA]</scope>
    <source>
        <strain evidence="3 4">AG-77</strain>
    </source>
</reference>
<dbReference type="AlphaFoldDB" id="A0A197K4P3"/>
<feature type="coiled-coil region" evidence="1">
    <location>
        <begin position="600"/>
        <end position="627"/>
    </location>
</feature>
<dbReference type="PANTHER" id="PTHR47372">
    <property type="entry name" value="DAUER UP-REGULATED-RELATED"/>
    <property type="match status" value="1"/>
</dbReference>
<gene>
    <name evidence="3" type="ORF">K457DRAFT_135969</name>
</gene>
<dbReference type="EMBL" id="KV442029">
    <property type="protein sequence ID" value="OAQ31434.1"/>
    <property type="molecule type" value="Genomic_DNA"/>
</dbReference>
<dbReference type="PANTHER" id="PTHR47372:SF11">
    <property type="entry name" value="RE19971P"/>
    <property type="match status" value="1"/>
</dbReference>
<feature type="compositionally biased region" description="Low complexity" evidence="2">
    <location>
        <begin position="65"/>
        <end position="77"/>
    </location>
</feature>
<accession>A0A197K4P3</accession>
<keyword evidence="4" id="KW-1185">Reference proteome</keyword>
<name>A0A197K4P3_9FUNG</name>
<protein>
    <submittedName>
        <fullName evidence="3">Uncharacterized protein</fullName>
    </submittedName>
</protein>
<proteinExistence type="predicted"/>
<feature type="region of interest" description="Disordered" evidence="2">
    <location>
        <begin position="1078"/>
        <end position="1117"/>
    </location>
</feature>
<feature type="compositionally biased region" description="Basic and acidic residues" evidence="2">
    <location>
        <begin position="1014"/>
        <end position="1024"/>
    </location>
</feature>
<dbReference type="STRING" id="1314771.A0A197K4P3"/>
<evidence type="ECO:0000313" key="3">
    <source>
        <dbReference type="EMBL" id="OAQ31434.1"/>
    </source>
</evidence>
<evidence type="ECO:0000256" key="2">
    <source>
        <dbReference type="SAM" id="MobiDB-lite"/>
    </source>
</evidence>